<evidence type="ECO:0000313" key="16">
    <source>
        <dbReference type="EMBL" id="KAK2192137.1"/>
    </source>
</evidence>
<feature type="compositionally biased region" description="Basic and acidic residues" evidence="13">
    <location>
        <begin position="945"/>
        <end position="959"/>
    </location>
</feature>
<evidence type="ECO:0000256" key="13">
    <source>
        <dbReference type="SAM" id="MobiDB-lite"/>
    </source>
</evidence>
<comment type="caution">
    <text evidence="16">The sequence shown here is derived from an EMBL/GenBank/DDBJ whole genome shotgun (WGS) entry which is preliminary data.</text>
</comment>
<sequence length="959" mass="108858">MTTTLTSVLLLVVAMFGGYVGGYGLALLRCPLQCRCLGNYTRAVSVCDHSYLTDIPKLPIASWNILFIGNNITHIRGGAFSELHKVTRITFRNNNIRAIDERAFDGLTSLEHLHLREERLSSLGNGAFRFFTNLTTLSISAKFIEIPQRELCRLKHLIVLRLIQLRFSSSVFDPCFEELNQLRGLILKFLTQSSISGLTFHPLRNSLKTLTITHCGLRRLNVDMFKYLVKLSNLDMSDNDITDLPINIFAPLTRLTQLILSGNNLKVFSSELLRPLRHLTLLDIGYNSRVNLTLDKEFVNMTSLNKIILNGIQLKSINNATFEHLRFCPLLEIGLQSCSLSSISNDAFRPLLNLTLLRLGFNPLNNSVLHNAFFGLQGAPLHLLNVDSVNLKHFSSTLFEGLTGNHITSISFKNSRIPTIQRHVFRNLREIDKLDMSANKIVKIEDHSFVDIVKLSYLNLDHNNIVELYSAKRLSISPTLSVLTLRRNSIKEITMESVLGYDNLTKLFLTGNNIRTIANNAFVPTPRLAVLDLGSNAIKLIQPGTFDTLPDLLKLNLQSNSIMLHDTSLFQRLQRLEQLDISGNAYFGRQTSKLLTVLQNMSSLLRVDLHACGIDTLPVGMFTNTTQLLTLLLSDNSITSWDPTVFAPLHNLRVLTLERNQIVSVNVASFSHLTSLRQLDLSYNPFACNYDLMWFIEYVQMNNIFVINIGSASSYVCASPESLHGVPVLSAALSPADCVTHTDLVFTLSTAAAIFLSAIVFALVYRGRWYIRYYIFLIRSRRRRHLDRADGSYVYDAFVAHNSNDASWVVRHLLPRLETEGRYRLCLHQRDWPIGREISENIVESIEASRKVIVVLSNNFAQSQWCRMELEMANHRRLNNWRNSLVLVLLETIAPENQTATLRILLTTHTYLEWNERAEEKFWRALRKALRRPPGAPPIQMRSVQGRDRAGEREGEMEG</sequence>
<evidence type="ECO:0000256" key="3">
    <source>
        <dbReference type="ARBA" id="ARBA00022588"/>
    </source>
</evidence>
<evidence type="ECO:0000256" key="7">
    <source>
        <dbReference type="ARBA" id="ARBA00022737"/>
    </source>
</evidence>
<dbReference type="PROSITE" id="PS50104">
    <property type="entry name" value="TIR"/>
    <property type="match status" value="1"/>
</dbReference>
<dbReference type="GO" id="GO:0045087">
    <property type="term" value="P:innate immune response"/>
    <property type="evidence" value="ECO:0007669"/>
    <property type="project" value="UniProtKB-KW"/>
</dbReference>
<dbReference type="InterPro" id="IPR035897">
    <property type="entry name" value="Toll_tir_struct_dom_sf"/>
</dbReference>
<evidence type="ECO:0000256" key="12">
    <source>
        <dbReference type="ARBA" id="ARBA00023180"/>
    </source>
</evidence>
<evidence type="ECO:0000256" key="5">
    <source>
        <dbReference type="ARBA" id="ARBA00022692"/>
    </source>
</evidence>
<keyword evidence="3" id="KW-0399">Innate immunity</keyword>
<keyword evidence="5 14" id="KW-0812">Transmembrane</keyword>
<dbReference type="InterPro" id="IPR001611">
    <property type="entry name" value="Leu-rich_rpt"/>
</dbReference>
<keyword evidence="11" id="KW-0675">Receptor</keyword>
<dbReference type="Pfam" id="PF13855">
    <property type="entry name" value="LRR_8"/>
    <property type="match status" value="5"/>
</dbReference>
<evidence type="ECO:0000256" key="10">
    <source>
        <dbReference type="ARBA" id="ARBA00023136"/>
    </source>
</evidence>
<evidence type="ECO:0000256" key="6">
    <source>
        <dbReference type="ARBA" id="ARBA00022729"/>
    </source>
</evidence>
<keyword evidence="10 14" id="KW-0472">Membrane</keyword>
<dbReference type="GO" id="GO:0005886">
    <property type="term" value="C:plasma membrane"/>
    <property type="evidence" value="ECO:0007669"/>
    <property type="project" value="TreeGrafter"/>
</dbReference>
<comment type="subcellular location">
    <subcellularLocation>
        <location evidence="1">Membrane</location>
        <topology evidence="1">Single-pass type I membrane protein</topology>
    </subcellularLocation>
</comment>
<feature type="transmembrane region" description="Helical" evidence="14">
    <location>
        <begin position="744"/>
        <end position="765"/>
    </location>
</feature>
<evidence type="ECO:0000256" key="8">
    <source>
        <dbReference type="ARBA" id="ARBA00022859"/>
    </source>
</evidence>
<gene>
    <name evidence="16" type="ORF">NP493_37g01026</name>
</gene>
<comment type="similarity">
    <text evidence="2">Belongs to the Toll-like receptor family.</text>
</comment>
<dbReference type="Pfam" id="PF01582">
    <property type="entry name" value="TIR"/>
    <property type="match status" value="1"/>
</dbReference>
<evidence type="ECO:0000256" key="14">
    <source>
        <dbReference type="SAM" id="Phobius"/>
    </source>
</evidence>
<organism evidence="16 17">
    <name type="scientific">Ridgeia piscesae</name>
    <name type="common">Tubeworm</name>
    <dbReference type="NCBI Taxonomy" id="27915"/>
    <lineage>
        <taxon>Eukaryota</taxon>
        <taxon>Metazoa</taxon>
        <taxon>Spiralia</taxon>
        <taxon>Lophotrochozoa</taxon>
        <taxon>Annelida</taxon>
        <taxon>Polychaeta</taxon>
        <taxon>Sedentaria</taxon>
        <taxon>Canalipalpata</taxon>
        <taxon>Sabellida</taxon>
        <taxon>Siboglinidae</taxon>
        <taxon>Ridgeia</taxon>
    </lineage>
</organism>
<keyword evidence="7" id="KW-0677">Repeat</keyword>
<keyword evidence="9 14" id="KW-1133">Transmembrane helix</keyword>
<evidence type="ECO:0000256" key="2">
    <source>
        <dbReference type="ARBA" id="ARBA00009634"/>
    </source>
</evidence>
<dbReference type="InterPro" id="IPR000483">
    <property type="entry name" value="Cys-rich_flank_reg_C"/>
</dbReference>
<dbReference type="SMART" id="SM00082">
    <property type="entry name" value="LRRCT"/>
    <property type="match status" value="1"/>
</dbReference>
<dbReference type="PANTHER" id="PTHR24365">
    <property type="entry name" value="TOLL-LIKE RECEPTOR"/>
    <property type="match status" value="1"/>
</dbReference>
<dbReference type="InterPro" id="IPR032675">
    <property type="entry name" value="LRR_dom_sf"/>
</dbReference>
<dbReference type="GO" id="GO:0038023">
    <property type="term" value="F:signaling receptor activity"/>
    <property type="evidence" value="ECO:0007669"/>
    <property type="project" value="TreeGrafter"/>
</dbReference>
<evidence type="ECO:0000256" key="9">
    <source>
        <dbReference type="ARBA" id="ARBA00022989"/>
    </source>
</evidence>
<keyword evidence="8" id="KW-0391">Immunity</keyword>
<evidence type="ECO:0000256" key="4">
    <source>
        <dbReference type="ARBA" id="ARBA00022614"/>
    </source>
</evidence>
<dbReference type="Gene3D" id="3.80.10.10">
    <property type="entry name" value="Ribonuclease Inhibitor"/>
    <property type="match status" value="5"/>
</dbReference>
<dbReference type="SUPFAM" id="SSF52058">
    <property type="entry name" value="L domain-like"/>
    <property type="match status" value="2"/>
</dbReference>
<feature type="domain" description="TIR" evidence="15">
    <location>
        <begin position="793"/>
        <end position="930"/>
    </location>
</feature>
<evidence type="ECO:0000259" key="15">
    <source>
        <dbReference type="PROSITE" id="PS50104"/>
    </source>
</evidence>
<dbReference type="GO" id="GO:0007165">
    <property type="term" value="P:signal transduction"/>
    <property type="evidence" value="ECO:0007669"/>
    <property type="project" value="InterPro"/>
</dbReference>
<dbReference type="AlphaFoldDB" id="A0AAD9PCN3"/>
<dbReference type="Pfam" id="PF13306">
    <property type="entry name" value="LRR_5"/>
    <property type="match status" value="1"/>
</dbReference>
<evidence type="ECO:0000256" key="1">
    <source>
        <dbReference type="ARBA" id="ARBA00004479"/>
    </source>
</evidence>
<dbReference type="FunFam" id="3.40.50.10140:FF:000001">
    <property type="entry name" value="Toll-like receptor 2"/>
    <property type="match status" value="1"/>
</dbReference>
<dbReference type="Proteomes" id="UP001209878">
    <property type="component" value="Unassembled WGS sequence"/>
</dbReference>
<dbReference type="InterPro" id="IPR003591">
    <property type="entry name" value="Leu-rich_rpt_typical-subtyp"/>
</dbReference>
<feature type="region of interest" description="Disordered" evidence="13">
    <location>
        <begin position="933"/>
        <end position="959"/>
    </location>
</feature>
<proteinExistence type="inferred from homology"/>
<dbReference type="PRINTS" id="PR01537">
    <property type="entry name" value="INTRLKN1R1F"/>
</dbReference>
<dbReference type="InterPro" id="IPR026906">
    <property type="entry name" value="LRR_5"/>
</dbReference>
<keyword evidence="12" id="KW-0325">Glycoprotein</keyword>
<dbReference type="SMART" id="SM00255">
    <property type="entry name" value="TIR"/>
    <property type="match status" value="1"/>
</dbReference>
<name>A0AAD9PCN3_RIDPI</name>
<protein>
    <recommendedName>
        <fullName evidence="15">TIR domain-containing protein</fullName>
    </recommendedName>
</protein>
<dbReference type="Gene3D" id="3.40.50.10140">
    <property type="entry name" value="Toll/interleukin-1 receptor homology (TIR) domain"/>
    <property type="match status" value="1"/>
</dbReference>
<dbReference type="PANTHER" id="PTHR24365:SF530">
    <property type="entry name" value="MSTPROX-RELATED"/>
    <property type="match status" value="1"/>
</dbReference>
<accession>A0AAD9PCN3</accession>
<dbReference type="SMART" id="SM00369">
    <property type="entry name" value="LRR_TYP"/>
    <property type="match status" value="13"/>
</dbReference>
<keyword evidence="6" id="KW-0732">Signal</keyword>
<keyword evidence="17" id="KW-1185">Reference proteome</keyword>
<evidence type="ECO:0000256" key="11">
    <source>
        <dbReference type="ARBA" id="ARBA00023170"/>
    </source>
</evidence>
<dbReference type="PROSITE" id="PS51450">
    <property type="entry name" value="LRR"/>
    <property type="match status" value="3"/>
</dbReference>
<dbReference type="SUPFAM" id="SSF52200">
    <property type="entry name" value="Toll/Interleukin receptor TIR domain"/>
    <property type="match status" value="1"/>
</dbReference>
<dbReference type="InterPro" id="IPR000157">
    <property type="entry name" value="TIR_dom"/>
</dbReference>
<dbReference type="EMBL" id="JAODUO010000037">
    <property type="protein sequence ID" value="KAK2192137.1"/>
    <property type="molecule type" value="Genomic_DNA"/>
</dbReference>
<evidence type="ECO:0000313" key="17">
    <source>
        <dbReference type="Proteomes" id="UP001209878"/>
    </source>
</evidence>
<keyword evidence="4" id="KW-0433">Leucine-rich repeat</keyword>
<reference evidence="16" key="1">
    <citation type="journal article" date="2023" name="Mol. Biol. Evol.">
        <title>Third-Generation Sequencing Reveals the Adaptive Role of the Epigenome in Three Deep-Sea Polychaetes.</title>
        <authorList>
            <person name="Perez M."/>
            <person name="Aroh O."/>
            <person name="Sun Y."/>
            <person name="Lan Y."/>
            <person name="Juniper S.K."/>
            <person name="Young C.R."/>
            <person name="Angers B."/>
            <person name="Qian P.Y."/>
        </authorList>
    </citation>
    <scope>NUCLEOTIDE SEQUENCE</scope>
    <source>
        <strain evidence="16">R07B-5</strain>
    </source>
</reference>